<evidence type="ECO:0000313" key="4">
    <source>
        <dbReference type="EMBL" id="KAL0398237.1"/>
    </source>
</evidence>
<dbReference type="Gene3D" id="3.30.420.10">
    <property type="entry name" value="Ribonuclease H-like superfamily/Ribonuclease H"/>
    <property type="match status" value="1"/>
</dbReference>
<sequence>MFGAERNQAIKEEVEKLLKAKYIRPVQYPEWLANVVLVPKPNGKWRLCIDFTDLNKACPKPFPPSADRHVGRLHLWLRNVKFSRCLPRLQPNPLAPEDQEKASFITDQGVFCYNVMPFGLKNAGATYQRLVNYMFRNQIGRNMETRALPFFKVLRGVAKFEWNNTSQLAFDDLKRYLVSPPLLTKPKMGDTLFIYLAVSESAVSAVLVRQECREHQPVYYVSKVLQGAEIKYSQIEKLALALVVAARKLRPYFQSHQVVVLTNHHLKQVLTNPELSGRMEWAVELSEFGIEFRQDQLLKLKKRGGVVLESPQGDKLEYAIKLEYPSSNNEAEYEALLAGGELALAAGAKKIVIYSDSQLVVNRSEDHMKPETKKMAQYFVKAKNLLDKFGEASVVQISRADNAADQLAKLASSMSAIRNRKITFISTRAPYYKEKRRSCARPRQQLAGKRRSLDSSSKGLSLKVKKMQRN</sequence>
<evidence type="ECO:0000259" key="3">
    <source>
        <dbReference type="Pfam" id="PF17919"/>
    </source>
</evidence>
<dbReference type="Gene3D" id="3.30.70.270">
    <property type="match status" value="1"/>
</dbReference>
<evidence type="ECO:0000259" key="2">
    <source>
        <dbReference type="Pfam" id="PF13456"/>
    </source>
</evidence>
<proteinExistence type="predicted"/>
<organism evidence="4">
    <name type="scientific">Sesamum radiatum</name>
    <name type="common">Black benniseed</name>
    <dbReference type="NCBI Taxonomy" id="300843"/>
    <lineage>
        <taxon>Eukaryota</taxon>
        <taxon>Viridiplantae</taxon>
        <taxon>Streptophyta</taxon>
        <taxon>Embryophyta</taxon>
        <taxon>Tracheophyta</taxon>
        <taxon>Spermatophyta</taxon>
        <taxon>Magnoliopsida</taxon>
        <taxon>eudicotyledons</taxon>
        <taxon>Gunneridae</taxon>
        <taxon>Pentapetalae</taxon>
        <taxon>asterids</taxon>
        <taxon>lamiids</taxon>
        <taxon>Lamiales</taxon>
        <taxon>Pedaliaceae</taxon>
        <taxon>Sesamum</taxon>
    </lineage>
</organism>
<dbReference type="GO" id="GO:0003676">
    <property type="term" value="F:nucleic acid binding"/>
    <property type="evidence" value="ECO:0007669"/>
    <property type="project" value="InterPro"/>
</dbReference>
<feature type="region of interest" description="Disordered" evidence="1">
    <location>
        <begin position="435"/>
        <end position="470"/>
    </location>
</feature>
<dbReference type="AlphaFoldDB" id="A0AAW2T1D0"/>
<dbReference type="InterPro" id="IPR002156">
    <property type="entry name" value="RNaseH_domain"/>
</dbReference>
<comment type="caution">
    <text evidence="4">The sequence shown here is derived from an EMBL/GenBank/DDBJ whole genome shotgun (WGS) entry which is preliminary data.</text>
</comment>
<dbReference type="Pfam" id="PF17919">
    <property type="entry name" value="RT_RNaseH_2"/>
    <property type="match status" value="1"/>
</dbReference>
<dbReference type="PANTHER" id="PTHR48475">
    <property type="entry name" value="RIBONUCLEASE H"/>
    <property type="match status" value="1"/>
</dbReference>
<gene>
    <name evidence="4" type="ORF">Sradi_2167000</name>
</gene>
<dbReference type="InterPro" id="IPR012337">
    <property type="entry name" value="RNaseH-like_sf"/>
</dbReference>
<dbReference type="Gene3D" id="3.10.10.10">
    <property type="entry name" value="HIV Type 1 Reverse Transcriptase, subunit A, domain 1"/>
    <property type="match status" value="1"/>
</dbReference>
<reference evidence="4" key="2">
    <citation type="journal article" date="2024" name="Plant">
        <title>Genomic evolution and insights into agronomic trait innovations of Sesamum species.</title>
        <authorList>
            <person name="Miao H."/>
            <person name="Wang L."/>
            <person name="Qu L."/>
            <person name="Liu H."/>
            <person name="Sun Y."/>
            <person name="Le M."/>
            <person name="Wang Q."/>
            <person name="Wei S."/>
            <person name="Zheng Y."/>
            <person name="Lin W."/>
            <person name="Duan Y."/>
            <person name="Cao H."/>
            <person name="Xiong S."/>
            <person name="Wang X."/>
            <person name="Wei L."/>
            <person name="Li C."/>
            <person name="Ma Q."/>
            <person name="Ju M."/>
            <person name="Zhao R."/>
            <person name="Li G."/>
            <person name="Mu C."/>
            <person name="Tian Q."/>
            <person name="Mei H."/>
            <person name="Zhang T."/>
            <person name="Gao T."/>
            <person name="Zhang H."/>
        </authorList>
    </citation>
    <scope>NUCLEOTIDE SEQUENCE</scope>
    <source>
        <strain evidence="4">G02</strain>
    </source>
</reference>
<feature type="domain" description="RNase H type-1" evidence="2">
    <location>
        <begin position="305"/>
        <end position="411"/>
    </location>
</feature>
<name>A0AAW2T1D0_SESRA</name>
<dbReference type="InterPro" id="IPR036397">
    <property type="entry name" value="RNaseH_sf"/>
</dbReference>
<dbReference type="GO" id="GO:0004523">
    <property type="term" value="F:RNA-DNA hybrid ribonuclease activity"/>
    <property type="evidence" value="ECO:0007669"/>
    <property type="project" value="InterPro"/>
</dbReference>
<feature type="domain" description="Reverse transcriptase/retrotransposon-derived protein RNase H-like" evidence="3">
    <location>
        <begin position="162"/>
        <end position="260"/>
    </location>
</feature>
<dbReference type="SUPFAM" id="SSF53098">
    <property type="entry name" value="Ribonuclease H-like"/>
    <property type="match status" value="1"/>
</dbReference>
<dbReference type="CDD" id="cd09279">
    <property type="entry name" value="RNase_HI_like"/>
    <property type="match status" value="1"/>
</dbReference>
<dbReference type="CDD" id="cd01647">
    <property type="entry name" value="RT_LTR"/>
    <property type="match status" value="1"/>
</dbReference>
<evidence type="ECO:0000256" key="1">
    <source>
        <dbReference type="SAM" id="MobiDB-lite"/>
    </source>
</evidence>
<protein>
    <submittedName>
        <fullName evidence="4">Transposon Ty3-G Gag-Pol polyprotein</fullName>
    </submittedName>
</protein>
<dbReference type="Pfam" id="PF13456">
    <property type="entry name" value="RVT_3"/>
    <property type="match status" value="1"/>
</dbReference>
<dbReference type="EMBL" id="JACGWJ010000009">
    <property type="protein sequence ID" value="KAL0398237.1"/>
    <property type="molecule type" value="Genomic_DNA"/>
</dbReference>
<dbReference type="PANTHER" id="PTHR48475:SF2">
    <property type="entry name" value="RIBONUCLEASE H"/>
    <property type="match status" value="1"/>
</dbReference>
<accession>A0AAW2T1D0</accession>
<dbReference type="SUPFAM" id="SSF56672">
    <property type="entry name" value="DNA/RNA polymerases"/>
    <property type="match status" value="1"/>
</dbReference>
<reference evidence="4" key="1">
    <citation type="submission" date="2020-06" db="EMBL/GenBank/DDBJ databases">
        <authorList>
            <person name="Li T."/>
            <person name="Hu X."/>
            <person name="Zhang T."/>
            <person name="Song X."/>
            <person name="Zhang H."/>
            <person name="Dai N."/>
            <person name="Sheng W."/>
            <person name="Hou X."/>
            <person name="Wei L."/>
        </authorList>
    </citation>
    <scope>NUCLEOTIDE SEQUENCE</scope>
    <source>
        <strain evidence="4">G02</strain>
        <tissue evidence="4">Leaf</tissue>
    </source>
</reference>
<dbReference type="InterPro" id="IPR041577">
    <property type="entry name" value="RT_RNaseH_2"/>
</dbReference>
<dbReference type="InterPro" id="IPR043128">
    <property type="entry name" value="Rev_trsase/Diguanyl_cyclase"/>
</dbReference>
<dbReference type="InterPro" id="IPR043502">
    <property type="entry name" value="DNA/RNA_pol_sf"/>
</dbReference>